<evidence type="ECO:0000256" key="3">
    <source>
        <dbReference type="SAM" id="Phobius"/>
    </source>
</evidence>
<dbReference type="InterPro" id="IPR025997">
    <property type="entry name" value="SBP_2_dom"/>
</dbReference>
<keyword evidence="3" id="KW-0472">Membrane</keyword>
<dbReference type="InterPro" id="IPR050555">
    <property type="entry name" value="Bact_Solute-Bind_Prot2"/>
</dbReference>
<gene>
    <name evidence="5" type="ORF">QBE51_09215</name>
</gene>
<comment type="similarity">
    <text evidence="2">Belongs to the bacterial solute-binding protein 2 family.</text>
</comment>
<comment type="subcellular location">
    <subcellularLocation>
        <location evidence="1">Cell envelope</location>
    </subcellularLocation>
</comment>
<dbReference type="EMBL" id="CP121687">
    <property type="protein sequence ID" value="WZL68996.1"/>
    <property type="molecule type" value="Genomic_DNA"/>
</dbReference>
<evidence type="ECO:0000256" key="2">
    <source>
        <dbReference type="ARBA" id="ARBA00007639"/>
    </source>
</evidence>
<feature type="domain" description="Periplasmic binding protein" evidence="4">
    <location>
        <begin position="59"/>
        <end position="303"/>
    </location>
</feature>
<reference evidence="5 6" key="1">
    <citation type="submission" date="2023-03" db="EMBL/GenBank/DDBJ databases">
        <title>Novel Species.</title>
        <authorList>
            <person name="Ma S."/>
        </authorList>
    </citation>
    <scope>NUCLEOTIDE SEQUENCE [LARGE SCALE GENOMIC DNA]</scope>
    <source>
        <strain evidence="5 6">LIND6LT2</strain>
    </source>
</reference>
<evidence type="ECO:0000313" key="6">
    <source>
        <dbReference type="Proteomes" id="UP001486565"/>
    </source>
</evidence>
<dbReference type="InterPro" id="IPR028082">
    <property type="entry name" value="Peripla_BP_I"/>
</dbReference>
<dbReference type="SUPFAM" id="SSF53822">
    <property type="entry name" value="Periplasmic binding protein-like I"/>
    <property type="match status" value="1"/>
</dbReference>
<evidence type="ECO:0000256" key="1">
    <source>
        <dbReference type="ARBA" id="ARBA00004196"/>
    </source>
</evidence>
<accession>A0ABZ2Y334</accession>
<keyword evidence="6" id="KW-1185">Reference proteome</keyword>
<dbReference type="PANTHER" id="PTHR30036:SF7">
    <property type="entry name" value="ABC TRANSPORTER PERIPLASMIC-BINDING PROTEIN YPHF"/>
    <property type="match status" value="1"/>
</dbReference>
<dbReference type="Proteomes" id="UP001486565">
    <property type="component" value="Chromosome"/>
</dbReference>
<feature type="transmembrane region" description="Helical" evidence="3">
    <location>
        <begin position="6"/>
        <end position="28"/>
    </location>
</feature>
<sequence>MKKVHLSLKILFNVILILSLVLNIFLILQKVELLKLDELQSKEDKLDVNAIEEYVWIATMTSHEMYVEHDQKALKQFGKEKGIKVTIEGPKQYDIPGQILAIEQAIKRKPAGIMVLGMEKSLIPAVNKAVEAGIPTITVDADLPESKRLAHVGSNWFDIGVKQGEAMAKLIGGKGKVAMLGIGGADNMQEGFKGFKSVLSNYSDIIVLGEFDDMSDVDEAYRITKELLTQHLDIAGIAGFDSNSGPGIGKAIKEMDMVGKVKVTSVDMQPQHVQLLKEGVIHKLIGQKRELFTYYGAQLLYDINHSNINITPQDEMNNITSIPEMIYTGLVEIDKSNVDKIFESTD</sequence>
<dbReference type="PANTHER" id="PTHR30036">
    <property type="entry name" value="D-XYLOSE-BINDING PERIPLASMIC PROTEIN"/>
    <property type="match status" value="1"/>
</dbReference>
<evidence type="ECO:0000313" key="5">
    <source>
        <dbReference type="EMBL" id="WZL68996.1"/>
    </source>
</evidence>
<name>A0ABZ2Y334_9FIRM</name>
<organism evidence="5 6">
    <name type="scientific">Defluviitalea saccharophila</name>
    <dbReference type="NCBI Taxonomy" id="879970"/>
    <lineage>
        <taxon>Bacteria</taxon>
        <taxon>Bacillati</taxon>
        <taxon>Bacillota</taxon>
        <taxon>Clostridia</taxon>
        <taxon>Lachnospirales</taxon>
        <taxon>Defluviitaleaceae</taxon>
        <taxon>Defluviitalea</taxon>
    </lineage>
</organism>
<proteinExistence type="inferred from homology"/>
<keyword evidence="3" id="KW-1133">Transmembrane helix</keyword>
<keyword evidence="3" id="KW-0812">Transmembrane</keyword>
<protein>
    <submittedName>
        <fullName evidence="5">Substrate-binding domain-containing protein</fullName>
    </submittedName>
</protein>
<dbReference type="RefSeq" id="WP_341876000.1">
    <property type="nucleotide sequence ID" value="NZ_CP121687.1"/>
</dbReference>
<dbReference type="Pfam" id="PF13407">
    <property type="entry name" value="Peripla_BP_4"/>
    <property type="match status" value="1"/>
</dbReference>
<dbReference type="Gene3D" id="3.40.50.2300">
    <property type="match status" value="2"/>
</dbReference>
<evidence type="ECO:0000259" key="4">
    <source>
        <dbReference type="Pfam" id="PF13407"/>
    </source>
</evidence>